<dbReference type="EMBL" id="WKKZ01000763">
    <property type="protein sequence ID" value="MSE06284.1"/>
    <property type="molecule type" value="Genomic_DNA"/>
</dbReference>
<dbReference type="AlphaFoldDB" id="A0A6A8LRF0"/>
<dbReference type="Proteomes" id="UP000437575">
    <property type="component" value="Unassembled WGS sequence"/>
</dbReference>
<dbReference type="EMBL" id="WKKX01000557">
    <property type="protein sequence ID" value="MSE09000.1"/>
    <property type="molecule type" value="Genomic_DNA"/>
</dbReference>
<gene>
    <name evidence="2" type="ORF">GKC33_09965</name>
    <name evidence="1" type="ORF">GKC34_11005</name>
</gene>
<dbReference type="Proteomes" id="UP000467635">
    <property type="component" value="Unassembled WGS sequence"/>
</dbReference>
<name>A0A6A8LRF0_9LACO</name>
<evidence type="ECO:0000313" key="2">
    <source>
        <dbReference type="EMBL" id="MSE09000.1"/>
    </source>
</evidence>
<proteinExistence type="predicted"/>
<sequence>MDKLTPDDLVENSTLFIHPDVFLSAEQNKLILEKHITRQEIPDYFFGKDLWA</sequence>
<evidence type="ECO:0000313" key="3">
    <source>
        <dbReference type="Proteomes" id="UP000437575"/>
    </source>
</evidence>
<protein>
    <submittedName>
        <fullName evidence="1">Uncharacterized protein</fullName>
    </submittedName>
</protein>
<organism evidence="1 3">
    <name type="scientific">Ligilactobacillus salivarius</name>
    <dbReference type="NCBI Taxonomy" id="1624"/>
    <lineage>
        <taxon>Bacteria</taxon>
        <taxon>Bacillati</taxon>
        <taxon>Bacillota</taxon>
        <taxon>Bacilli</taxon>
        <taxon>Lactobacillales</taxon>
        <taxon>Lactobacillaceae</taxon>
        <taxon>Ligilactobacillus</taxon>
    </lineage>
</organism>
<accession>A0A6A8LRF0</accession>
<evidence type="ECO:0000313" key="4">
    <source>
        <dbReference type="Proteomes" id="UP000467635"/>
    </source>
</evidence>
<reference evidence="3 4" key="1">
    <citation type="submission" date="2019-11" db="EMBL/GenBank/DDBJ databases">
        <title>Draft Genome Sequence of Plant Growth-Promoting Rhizosphere-Associated Bacteria.</title>
        <authorList>
            <person name="Vasilyev I.Y."/>
            <person name="Radchenko V."/>
            <person name="Ilnitskaya E.V."/>
        </authorList>
    </citation>
    <scope>NUCLEOTIDE SEQUENCE [LARGE SCALE GENOMIC DNA]</scope>
    <source>
        <strain evidence="2 4">VRA_01-1sq_f</strain>
        <strain evidence="1 3">VRA_1sq_f</strain>
    </source>
</reference>
<comment type="caution">
    <text evidence="1">The sequence shown here is derived from an EMBL/GenBank/DDBJ whole genome shotgun (WGS) entry which is preliminary data.</text>
</comment>
<evidence type="ECO:0000313" key="1">
    <source>
        <dbReference type="EMBL" id="MSE06284.1"/>
    </source>
</evidence>